<reference evidence="3 4" key="1">
    <citation type="submission" date="2015-10" db="EMBL/GenBank/DDBJ databases">
        <title>Transcriptomic analysis of a linuron degrading triple-species bacterial consortium.</title>
        <authorList>
            <person name="Albers P."/>
        </authorList>
    </citation>
    <scope>NUCLEOTIDE SEQUENCE [LARGE SCALE GENOMIC DNA]</scope>
    <source>
        <strain evidence="3 4">WDL6</strain>
    </source>
</reference>
<sequence>MISRNMRASDCVMRRALMACVVALGMLVSAAIVAGVPALAEDAAAGLEAQRIAAAHELMEVTGVNAQLDGMVDIMSQGFRKGAGDAGGKTAADKAGEEFDRFMQRMLSYRQAMLDDFAKMYADRFTLEELRAVTEFYRSDAGQKFIKAMPELMQQGGQLGIKYSQKALQDMKDAKP</sequence>
<dbReference type="RefSeq" id="WP_083509706.1">
    <property type="nucleotide sequence ID" value="NZ_LMTR01000071.1"/>
</dbReference>
<dbReference type="STRING" id="121290.APY04_2286"/>
<evidence type="ECO:0000313" key="3">
    <source>
        <dbReference type="EMBL" id="KWT66879.1"/>
    </source>
</evidence>
<keyword evidence="1" id="KW-0732">Signal</keyword>
<feature type="domain" description="DUF2059" evidence="2">
    <location>
        <begin position="111"/>
        <end position="169"/>
    </location>
</feature>
<feature type="signal peptide" evidence="1">
    <location>
        <begin position="1"/>
        <end position="34"/>
    </location>
</feature>
<dbReference type="AlphaFoldDB" id="A0A109BE01"/>
<dbReference type="Proteomes" id="UP000059074">
    <property type="component" value="Unassembled WGS sequence"/>
</dbReference>
<organism evidence="3 4">
    <name type="scientific">Hyphomicrobium sulfonivorans</name>
    <dbReference type="NCBI Taxonomy" id="121290"/>
    <lineage>
        <taxon>Bacteria</taxon>
        <taxon>Pseudomonadati</taxon>
        <taxon>Pseudomonadota</taxon>
        <taxon>Alphaproteobacteria</taxon>
        <taxon>Hyphomicrobiales</taxon>
        <taxon>Hyphomicrobiaceae</taxon>
        <taxon>Hyphomicrobium</taxon>
    </lineage>
</organism>
<dbReference type="PATRIC" id="fig|121290.4.peg.2484"/>
<dbReference type="EMBL" id="LMTR01000071">
    <property type="protein sequence ID" value="KWT66879.1"/>
    <property type="molecule type" value="Genomic_DNA"/>
</dbReference>
<feature type="chain" id="PRO_5007132569" description="DUF2059 domain-containing protein" evidence="1">
    <location>
        <begin position="35"/>
        <end position="176"/>
    </location>
</feature>
<accession>A0A109BE01</accession>
<proteinExistence type="predicted"/>
<evidence type="ECO:0000259" key="2">
    <source>
        <dbReference type="Pfam" id="PF09832"/>
    </source>
</evidence>
<evidence type="ECO:0000313" key="4">
    <source>
        <dbReference type="Proteomes" id="UP000059074"/>
    </source>
</evidence>
<evidence type="ECO:0000256" key="1">
    <source>
        <dbReference type="SAM" id="SignalP"/>
    </source>
</evidence>
<dbReference type="Pfam" id="PF09832">
    <property type="entry name" value="DUF2059"/>
    <property type="match status" value="1"/>
</dbReference>
<protein>
    <recommendedName>
        <fullName evidence="2">DUF2059 domain-containing protein</fullName>
    </recommendedName>
</protein>
<name>A0A109BE01_HYPSL</name>
<keyword evidence="4" id="KW-1185">Reference proteome</keyword>
<gene>
    <name evidence="3" type="ORF">APY04_2286</name>
</gene>
<dbReference type="InterPro" id="IPR018637">
    <property type="entry name" value="DUF2059"/>
</dbReference>
<comment type="caution">
    <text evidence="3">The sequence shown here is derived from an EMBL/GenBank/DDBJ whole genome shotgun (WGS) entry which is preliminary data.</text>
</comment>